<dbReference type="EMBL" id="MCFL01000019">
    <property type="protein sequence ID" value="ORZ35994.1"/>
    <property type="molecule type" value="Genomic_DNA"/>
</dbReference>
<feature type="chain" id="PRO_5012824646" evidence="1">
    <location>
        <begin position="24"/>
        <end position="726"/>
    </location>
</feature>
<gene>
    <name evidence="2" type="ORF">BCR44DRAFT_89352</name>
</gene>
<dbReference type="AlphaFoldDB" id="A0A1Y2HPX6"/>
<keyword evidence="3" id="KW-1185">Reference proteome</keyword>
<proteinExistence type="predicted"/>
<keyword evidence="1" id="KW-0732">Signal</keyword>
<sequence length="726" mass="81102">MTKMNPAALLLTEDLLLSVCTLARPDASLPACSRQILVALTSATSSSESANQDLNQHRHAFIARAFLSRADIADSSNADDLDWYTRQLNRQSKGPRVLHLVGPHLLFVLRARLPRDPAATNGEYANGLAPCGPVPDDQLLSREYVKECLFSPRGPLLRKAPANVRLATELLSEGMVDGVGPFDKEVAGYSATTGPGWWWRPFPDLFCVVIFLLRAGHLDLLDFALRQILAHAPNLLLVEAQTIQNWSLLCLDNRKSNRSYFTLLAHHINRSTAPLASITFPFFLATLALLDYSLPALDVITSLFNLGPNDVLAVINPRIALPYSPFSSLLLQQLAQHSDPHRLIPIVQWFTNNKSSLSTPPIARYAKSVDIFVSLLVQVDLPQIAAEFDASGNAARRQLQMGKVGQSIVELIIKNKLTLHEAGPLFKLDIEHGGLINWKEWAKLLVFGHGEGGHEWVEATEALIAKQRGTTLAQVLWHGITIELHASSPKRTTVQALFNCGAAGGLSVMDIIFHDVEEWDLLALNDLFRIQERMSPSPWFTPAQLGNALDKILALDPSRQFGSGTMHIMIHLISKVYAICIRPRSAGQPLSTPQPPAWLTLMSRAQLALLFACVWSAQPSCQPRQRILFSHSAQDFINLIYLAWSAQQQKRRDLAWHMCLPRFVTDHVRERIQYETAAHVYYLSDEADQAMCQVQMAQLLDVDREWLVQVLQFEGVHRTFTMGRWK</sequence>
<name>A0A1Y2HPX6_9FUNG</name>
<feature type="signal peptide" evidence="1">
    <location>
        <begin position="1"/>
        <end position="23"/>
    </location>
</feature>
<organism evidence="2 3">
    <name type="scientific">Catenaria anguillulae PL171</name>
    <dbReference type="NCBI Taxonomy" id="765915"/>
    <lineage>
        <taxon>Eukaryota</taxon>
        <taxon>Fungi</taxon>
        <taxon>Fungi incertae sedis</taxon>
        <taxon>Blastocladiomycota</taxon>
        <taxon>Blastocladiomycetes</taxon>
        <taxon>Blastocladiales</taxon>
        <taxon>Catenariaceae</taxon>
        <taxon>Catenaria</taxon>
    </lineage>
</organism>
<evidence type="ECO:0000313" key="3">
    <source>
        <dbReference type="Proteomes" id="UP000193411"/>
    </source>
</evidence>
<evidence type="ECO:0000313" key="2">
    <source>
        <dbReference type="EMBL" id="ORZ35994.1"/>
    </source>
</evidence>
<reference evidence="2 3" key="1">
    <citation type="submission" date="2016-07" db="EMBL/GenBank/DDBJ databases">
        <title>Pervasive Adenine N6-methylation of Active Genes in Fungi.</title>
        <authorList>
            <consortium name="DOE Joint Genome Institute"/>
            <person name="Mondo S.J."/>
            <person name="Dannebaum R.O."/>
            <person name="Kuo R.C."/>
            <person name="Labutti K."/>
            <person name="Haridas S."/>
            <person name="Kuo A."/>
            <person name="Salamov A."/>
            <person name="Ahrendt S.R."/>
            <person name="Lipzen A."/>
            <person name="Sullivan W."/>
            <person name="Andreopoulos W.B."/>
            <person name="Clum A."/>
            <person name="Lindquist E."/>
            <person name="Daum C."/>
            <person name="Ramamoorthy G.K."/>
            <person name="Gryganskyi A."/>
            <person name="Culley D."/>
            <person name="Magnuson J.K."/>
            <person name="James T.Y."/>
            <person name="O'Malley M.A."/>
            <person name="Stajich J.E."/>
            <person name="Spatafora J.W."/>
            <person name="Visel A."/>
            <person name="Grigoriev I.V."/>
        </authorList>
    </citation>
    <scope>NUCLEOTIDE SEQUENCE [LARGE SCALE GENOMIC DNA]</scope>
    <source>
        <strain evidence="2 3">PL171</strain>
    </source>
</reference>
<accession>A0A1Y2HPX6</accession>
<dbReference type="Proteomes" id="UP000193411">
    <property type="component" value="Unassembled WGS sequence"/>
</dbReference>
<protein>
    <submittedName>
        <fullName evidence="2">Uncharacterized protein</fullName>
    </submittedName>
</protein>
<evidence type="ECO:0000256" key="1">
    <source>
        <dbReference type="SAM" id="SignalP"/>
    </source>
</evidence>
<comment type="caution">
    <text evidence="2">The sequence shown here is derived from an EMBL/GenBank/DDBJ whole genome shotgun (WGS) entry which is preliminary data.</text>
</comment>